<sequence>MQNRGNWWGVAVVLVFVMTTTPAAGDEAERVGPTSDGRGWVAPTKQVLRPAGQAIEYGGRPVDLVLAPGGRRLYAKDHRGLVAIDREGWKIVQELAFPKGGGSMHGIAISADGTRVFATTAQDSLDEATVGADGSLAWSRRIALPGPGGKGASHACGIALSADGATAYVCLSRNNTLGVVDLAEGKLVKEIPVSVAPFDVTLSSDGASAFVSNWGGRRPRTGEKTAPSSGTPVLIDERGVGKSGTVGKVDLVAGKQVAEVATGLHPADLVSHAGSGRLYVANANSDTVTVIDTAGMTVVETILVRPEPSLPFGSASNALALSADGRALFVANGGNNALAVVDLAPAPEKGEAPGASKVRGFVPTAWYPGAVVADGGELFVANVKGFGSRNESPSPKGRSAKAYLGVVSKVPVPGIDELAVQTQQVRTDARIPQMLRAWEQAHAGVGPVPVPKRLGEPSVFEHVVYVIKENRTYDQVFGDIPRGEGDPALCIYGREITPNHHALAERYVLLDNFYCNGVVSADGHSWATEGNVTDHLEKSFGGFTRSYTYGDDPLTYSSTGFLWDNVLLHGLSFRNYGEMDYATPVPKTATYTEILKDYEDGKGTIGFEAKIGIETLRRYSAPGYPGWNMGIPDVVRAGIFLKALREAEANGEWPNLTIVHLPNDHTSGTSPDMPTPNAYMADNDLALGRIVEGLSRSKFWPKTCIFVIEDDPQDGFDHIDGHRSISLVISPYTKRGAVVHDFYNQTSVLHTMERILGCPPMNQMDAMSPLMSACFQETPDLSPYEALPANVPIGQLNPKLSGLEGPELHWARLSLKQNFRVPDRVEDDAMNRILWHRAKGLDARYPAELAGAHGKGLAARRLIGVKGDDDDDDDDD</sequence>
<dbReference type="InterPro" id="IPR011044">
    <property type="entry name" value="Quino_amine_DH_bsu"/>
</dbReference>
<name>A0AAU7CH16_9BACT</name>
<dbReference type="PANTHER" id="PTHR47197">
    <property type="entry name" value="PROTEIN NIRF"/>
    <property type="match status" value="1"/>
</dbReference>
<dbReference type="Gene3D" id="2.130.10.10">
    <property type="entry name" value="YVTN repeat-like/Quinoprotein amine dehydrogenase"/>
    <property type="match status" value="2"/>
</dbReference>
<reference evidence="4" key="1">
    <citation type="submission" date="2024-05" db="EMBL/GenBank/DDBJ databases">
        <title>Planctomycetes of the genus Singulisphaera possess chitinolytic capabilities.</title>
        <authorList>
            <person name="Ivanova A."/>
        </authorList>
    </citation>
    <scope>NUCLEOTIDE SEQUENCE</scope>
    <source>
        <strain evidence="4">Ch08T</strain>
    </source>
</reference>
<dbReference type="SUPFAM" id="SSF50969">
    <property type="entry name" value="YVTN repeat-like/Quinoprotein amine dehydrogenase"/>
    <property type="match status" value="1"/>
</dbReference>
<dbReference type="InterPro" id="IPR017850">
    <property type="entry name" value="Alkaline_phosphatase_core_sf"/>
</dbReference>
<dbReference type="EMBL" id="CP155447">
    <property type="protein sequence ID" value="XBH04370.1"/>
    <property type="molecule type" value="Genomic_DNA"/>
</dbReference>
<gene>
    <name evidence="4" type="ORF">V5E97_39675</name>
</gene>
<feature type="signal peptide" evidence="3">
    <location>
        <begin position="1"/>
        <end position="24"/>
    </location>
</feature>
<organism evidence="4">
    <name type="scientific">Singulisphaera sp. Ch08</name>
    <dbReference type="NCBI Taxonomy" id="3120278"/>
    <lineage>
        <taxon>Bacteria</taxon>
        <taxon>Pseudomonadati</taxon>
        <taxon>Planctomycetota</taxon>
        <taxon>Planctomycetia</taxon>
        <taxon>Isosphaerales</taxon>
        <taxon>Isosphaeraceae</taxon>
        <taxon>Singulisphaera</taxon>
    </lineage>
</organism>
<dbReference type="NCBIfam" id="TIGR02276">
    <property type="entry name" value="beta_rpt_yvtn"/>
    <property type="match status" value="1"/>
</dbReference>
<dbReference type="InterPro" id="IPR007312">
    <property type="entry name" value="Phosphoesterase"/>
</dbReference>
<protein>
    <submittedName>
        <fullName evidence="4">Bifunctional YncE family protein/alkaline phosphatase family protein</fullName>
    </submittedName>
</protein>
<dbReference type="GO" id="GO:0016788">
    <property type="term" value="F:hydrolase activity, acting on ester bonds"/>
    <property type="evidence" value="ECO:0007669"/>
    <property type="project" value="InterPro"/>
</dbReference>
<dbReference type="PANTHER" id="PTHR47197:SF3">
    <property type="entry name" value="DIHYDRO-HEME D1 DEHYDROGENASE"/>
    <property type="match status" value="1"/>
</dbReference>
<dbReference type="InterPro" id="IPR051200">
    <property type="entry name" value="Host-pathogen_enzymatic-act"/>
</dbReference>
<dbReference type="SUPFAM" id="SSF53649">
    <property type="entry name" value="Alkaline phosphatase-like"/>
    <property type="match status" value="1"/>
</dbReference>
<accession>A0AAU7CH16</accession>
<evidence type="ECO:0000256" key="2">
    <source>
        <dbReference type="SAM" id="MobiDB-lite"/>
    </source>
</evidence>
<dbReference type="InterPro" id="IPR015943">
    <property type="entry name" value="WD40/YVTN_repeat-like_dom_sf"/>
</dbReference>
<dbReference type="InterPro" id="IPR011964">
    <property type="entry name" value="YVTN_b-propeller_repeat"/>
</dbReference>
<keyword evidence="1" id="KW-0378">Hydrolase</keyword>
<evidence type="ECO:0000313" key="4">
    <source>
        <dbReference type="EMBL" id="XBH04370.1"/>
    </source>
</evidence>
<dbReference type="Gene3D" id="3.40.720.10">
    <property type="entry name" value="Alkaline Phosphatase, subunit A"/>
    <property type="match status" value="1"/>
</dbReference>
<dbReference type="RefSeq" id="WP_406697123.1">
    <property type="nucleotide sequence ID" value="NZ_CP155447.1"/>
</dbReference>
<feature type="region of interest" description="Disordered" evidence="2">
    <location>
        <begin position="213"/>
        <end position="237"/>
    </location>
</feature>
<proteinExistence type="predicted"/>
<dbReference type="AlphaFoldDB" id="A0AAU7CH16"/>
<dbReference type="Pfam" id="PF04185">
    <property type="entry name" value="Phosphoesterase"/>
    <property type="match status" value="1"/>
</dbReference>
<evidence type="ECO:0000256" key="1">
    <source>
        <dbReference type="ARBA" id="ARBA00022801"/>
    </source>
</evidence>
<feature type="chain" id="PRO_5043627259" evidence="3">
    <location>
        <begin position="25"/>
        <end position="876"/>
    </location>
</feature>
<keyword evidence="3" id="KW-0732">Signal</keyword>
<evidence type="ECO:0000256" key="3">
    <source>
        <dbReference type="SAM" id="SignalP"/>
    </source>
</evidence>